<protein>
    <submittedName>
        <fullName evidence="2">Winged helix-turn-helix transcriptional regulator</fullName>
    </submittedName>
</protein>
<dbReference type="SMART" id="SM00347">
    <property type="entry name" value="HTH_MARR"/>
    <property type="match status" value="1"/>
</dbReference>
<dbReference type="PANTHER" id="PTHR33164:SF105">
    <property type="entry name" value="TRANSCRIPTIONAL REPRESSOR PROTEIN-RELATED"/>
    <property type="match status" value="1"/>
</dbReference>
<sequence>MSRSSSSALSHGPRGCTNLKLRQLSRAVTRHYDAYVAQTGLKNTQYSLLSHVVLLGPIKPSALAARMRLDASTLTRNLQPLITLGWLEQGPGADARSRLVSATPAGRAKRAEGQRAWKQAQLALNERLGVEQVIALHALLDDCLARLDALAEEEA</sequence>
<organism evidence="2 3">
    <name type="scientific">Pseudaquabacterium terrae</name>
    <dbReference type="NCBI Taxonomy" id="2732868"/>
    <lineage>
        <taxon>Bacteria</taxon>
        <taxon>Pseudomonadati</taxon>
        <taxon>Pseudomonadota</taxon>
        <taxon>Betaproteobacteria</taxon>
        <taxon>Burkholderiales</taxon>
        <taxon>Sphaerotilaceae</taxon>
        <taxon>Pseudaquabacterium</taxon>
    </lineage>
</organism>
<gene>
    <name evidence="2" type="ORF">HLB44_28165</name>
</gene>
<dbReference type="EMBL" id="JABRWJ010000009">
    <property type="protein sequence ID" value="NRF70887.1"/>
    <property type="molecule type" value="Genomic_DNA"/>
</dbReference>
<dbReference type="InterPro" id="IPR000835">
    <property type="entry name" value="HTH_MarR-typ"/>
</dbReference>
<dbReference type="Pfam" id="PF12802">
    <property type="entry name" value="MarR_2"/>
    <property type="match status" value="1"/>
</dbReference>
<dbReference type="InterPro" id="IPR036390">
    <property type="entry name" value="WH_DNA-bd_sf"/>
</dbReference>
<evidence type="ECO:0000313" key="3">
    <source>
        <dbReference type="Proteomes" id="UP000737171"/>
    </source>
</evidence>
<comment type="caution">
    <text evidence="2">The sequence shown here is derived from an EMBL/GenBank/DDBJ whole genome shotgun (WGS) entry which is preliminary data.</text>
</comment>
<evidence type="ECO:0000313" key="2">
    <source>
        <dbReference type="EMBL" id="NRF70887.1"/>
    </source>
</evidence>
<reference evidence="2 3" key="1">
    <citation type="submission" date="2020-05" db="EMBL/GenBank/DDBJ databases">
        <title>Aquincola sp. isolate from soil.</title>
        <authorList>
            <person name="Han J."/>
            <person name="Kim D.-U."/>
        </authorList>
    </citation>
    <scope>NUCLEOTIDE SEQUENCE [LARGE SCALE GENOMIC DNA]</scope>
    <source>
        <strain evidence="2 3">S2</strain>
    </source>
</reference>
<accession>A0ABX2EQF5</accession>
<feature type="domain" description="HTH marR-type" evidence="1">
    <location>
        <begin position="34"/>
        <end position="133"/>
    </location>
</feature>
<dbReference type="InterPro" id="IPR036388">
    <property type="entry name" value="WH-like_DNA-bd_sf"/>
</dbReference>
<evidence type="ECO:0000259" key="1">
    <source>
        <dbReference type="SMART" id="SM00347"/>
    </source>
</evidence>
<name>A0ABX2EQF5_9BURK</name>
<dbReference type="RefSeq" id="WP_173130891.1">
    <property type="nucleotide sequence ID" value="NZ_JABRWJ010000009.1"/>
</dbReference>
<dbReference type="Gene3D" id="1.10.10.10">
    <property type="entry name" value="Winged helix-like DNA-binding domain superfamily/Winged helix DNA-binding domain"/>
    <property type="match status" value="1"/>
</dbReference>
<dbReference type="Proteomes" id="UP000737171">
    <property type="component" value="Unassembled WGS sequence"/>
</dbReference>
<keyword evidence="3" id="KW-1185">Reference proteome</keyword>
<dbReference type="PANTHER" id="PTHR33164">
    <property type="entry name" value="TRANSCRIPTIONAL REGULATOR, MARR FAMILY"/>
    <property type="match status" value="1"/>
</dbReference>
<dbReference type="SUPFAM" id="SSF46785">
    <property type="entry name" value="Winged helix' DNA-binding domain"/>
    <property type="match status" value="1"/>
</dbReference>
<proteinExistence type="predicted"/>
<dbReference type="InterPro" id="IPR039422">
    <property type="entry name" value="MarR/SlyA-like"/>
</dbReference>